<dbReference type="Pfam" id="PF18962">
    <property type="entry name" value="Por_Secre_tail"/>
    <property type="match status" value="1"/>
</dbReference>
<dbReference type="AlphaFoldDB" id="A0A411DIZ0"/>
<dbReference type="CDD" id="cd00063">
    <property type="entry name" value="FN3"/>
    <property type="match status" value="1"/>
</dbReference>
<feature type="domain" description="Fibronectin type-III" evidence="2">
    <location>
        <begin position="63"/>
        <end position="150"/>
    </location>
</feature>
<accession>A0A411DIZ0</accession>
<keyword evidence="1" id="KW-0732">Signal</keyword>
<organism evidence="3">
    <name type="scientific">Chryseobacterium indologenes</name>
    <name type="common">Flavobacterium indologenes</name>
    <dbReference type="NCBI Taxonomy" id="253"/>
    <lineage>
        <taxon>Bacteria</taxon>
        <taxon>Pseudomonadati</taxon>
        <taxon>Bacteroidota</taxon>
        <taxon>Flavobacteriia</taxon>
        <taxon>Flavobacteriales</taxon>
        <taxon>Weeksellaceae</taxon>
        <taxon>Chryseobacterium group</taxon>
        <taxon>Chryseobacterium</taxon>
    </lineage>
</organism>
<proteinExistence type="predicted"/>
<protein>
    <submittedName>
        <fullName evidence="3">T9SS type A sorting domain-containing protein</fullName>
    </submittedName>
</protein>
<evidence type="ECO:0000256" key="1">
    <source>
        <dbReference type="ARBA" id="ARBA00022729"/>
    </source>
</evidence>
<dbReference type="Gene3D" id="2.60.40.10">
    <property type="entry name" value="Immunoglobulins"/>
    <property type="match status" value="1"/>
</dbReference>
<dbReference type="InterPro" id="IPR045474">
    <property type="entry name" value="GEVED"/>
</dbReference>
<sequence>MLYGESISYIRKNTLFFKKILKLINMTQKLLFVFSFMLGISNFQATHKIDEESQSLFFCDTNAPTGLQMSNITLTTGTVTWTADPNTPNNRIRYRIPGSTAWMAADVAPGQNSFTITGLQPCTTYEVQVVKVCTTQGLWSNPIFFTTTINYCASASTDTTMMHISNVTVNSTGVNTPMVSDSGPSDYTDYRSDLSRRVKFFIGSTGNKLSVTNTWMGTPGTTTVTAWIDLNANGIFESNERVMVANNVTQAAPAVSVFTIPSLAAVTLCGVTMRVISSQTIPLDACSTFTYGEVEDYGVDLINLTLGVEDSGRSVKTEIYPNPTSDILNISGISEAADYEIYNIAGQKIDEGKISKHLVNLNHLSKGVYFIQLKDKEKVTRLKFIKK</sequence>
<dbReference type="NCBIfam" id="TIGR04183">
    <property type="entry name" value="Por_Secre_tail"/>
    <property type="match status" value="1"/>
</dbReference>
<dbReference type="EMBL" id="CP035532">
    <property type="protein sequence ID" value="QBA20339.1"/>
    <property type="molecule type" value="Genomic_DNA"/>
</dbReference>
<dbReference type="SMART" id="SM00060">
    <property type="entry name" value="FN3"/>
    <property type="match status" value="1"/>
</dbReference>
<dbReference type="PROSITE" id="PS50853">
    <property type="entry name" value="FN3"/>
    <property type="match status" value="1"/>
</dbReference>
<dbReference type="Pfam" id="PF20009">
    <property type="entry name" value="GEVED"/>
    <property type="match status" value="1"/>
</dbReference>
<dbReference type="InterPro" id="IPR003961">
    <property type="entry name" value="FN3_dom"/>
</dbReference>
<evidence type="ECO:0000313" key="3">
    <source>
        <dbReference type="EMBL" id="QBA20339.1"/>
    </source>
</evidence>
<dbReference type="SUPFAM" id="SSF49265">
    <property type="entry name" value="Fibronectin type III"/>
    <property type="match status" value="1"/>
</dbReference>
<dbReference type="InterPro" id="IPR013783">
    <property type="entry name" value="Ig-like_fold"/>
</dbReference>
<reference evidence="3" key="1">
    <citation type="submission" date="2019-01" db="EMBL/GenBank/DDBJ databases">
        <title>Whole Genome Sequencing for Putative Detection of Antimicrobial Resistance and Potential Virulence Factors in Chryseobacterium indologenes isolated from Nile Tilapia in Tanzania.</title>
        <authorList>
            <person name="Mwega E."/>
            <person name="Mutoloki S."/>
            <person name="Mugimba K."/>
            <person name="Colquhoun D."/>
            <person name="Mdegela R."/>
            <person name="Evensen O."/>
            <person name="Wasteson Y."/>
        </authorList>
    </citation>
    <scope>NUCLEOTIDE SEQUENCE [LARGE SCALE GENOMIC DNA]</scope>
    <source>
        <strain evidence="3">StR 01</strain>
    </source>
</reference>
<dbReference type="Pfam" id="PF00041">
    <property type="entry name" value="fn3"/>
    <property type="match status" value="1"/>
</dbReference>
<dbReference type="InterPro" id="IPR036116">
    <property type="entry name" value="FN3_sf"/>
</dbReference>
<evidence type="ECO:0000259" key="2">
    <source>
        <dbReference type="PROSITE" id="PS50853"/>
    </source>
</evidence>
<gene>
    <name evidence="3" type="ORF">EU348_03775</name>
</gene>
<name>A0A411DIZ0_CHRID</name>
<dbReference type="InterPro" id="IPR026444">
    <property type="entry name" value="Secre_tail"/>
</dbReference>